<feature type="compositionally biased region" description="Pro residues" evidence="1">
    <location>
        <begin position="367"/>
        <end position="381"/>
    </location>
</feature>
<dbReference type="PRINTS" id="PR01217">
    <property type="entry name" value="PRICHEXTENSN"/>
</dbReference>
<keyword evidence="4" id="KW-1185">Reference proteome</keyword>
<keyword evidence="2" id="KW-1133">Transmembrane helix</keyword>
<feature type="compositionally biased region" description="Low complexity" evidence="1">
    <location>
        <begin position="323"/>
        <end position="342"/>
    </location>
</feature>
<feature type="compositionally biased region" description="Polar residues" evidence="1">
    <location>
        <begin position="502"/>
        <end position="513"/>
    </location>
</feature>
<dbReference type="EMBL" id="BOOF01000024">
    <property type="protein sequence ID" value="GIH63387.1"/>
    <property type="molecule type" value="Genomic_DNA"/>
</dbReference>
<gene>
    <name evidence="3" type="ORF">Msi02_42040</name>
</gene>
<keyword evidence="2" id="KW-0472">Membrane</keyword>
<evidence type="ECO:0000313" key="3">
    <source>
        <dbReference type="EMBL" id="GIH63387.1"/>
    </source>
</evidence>
<dbReference type="Proteomes" id="UP000660454">
    <property type="component" value="Unassembled WGS sequence"/>
</dbReference>
<feature type="compositionally biased region" description="Low complexity" evidence="1">
    <location>
        <begin position="514"/>
        <end position="536"/>
    </location>
</feature>
<reference evidence="3 4" key="1">
    <citation type="submission" date="2021-01" db="EMBL/GenBank/DDBJ databases">
        <title>Whole genome shotgun sequence of Microbispora siamensis NBRC 104113.</title>
        <authorList>
            <person name="Komaki H."/>
            <person name="Tamura T."/>
        </authorList>
    </citation>
    <scope>NUCLEOTIDE SEQUENCE [LARGE SCALE GENOMIC DNA]</scope>
    <source>
        <strain evidence="3 4">NBRC 104113</strain>
    </source>
</reference>
<feature type="region of interest" description="Disordered" evidence="1">
    <location>
        <begin position="160"/>
        <end position="664"/>
    </location>
</feature>
<feature type="transmembrane region" description="Helical" evidence="2">
    <location>
        <begin position="86"/>
        <end position="111"/>
    </location>
</feature>
<accession>A0ABQ4GPP3</accession>
<feature type="transmembrane region" description="Helical" evidence="2">
    <location>
        <begin position="50"/>
        <end position="74"/>
    </location>
</feature>
<feature type="transmembrane region" description="Helical" evidence="2">
    <location>
        <begin position="17"/>
        <end position="38"/>
    </location>
</feature>
<evidence type="ECO:0000256" key="2">
    <source>
        <dbReference type="SAM" id="Phobius"/>
    </source>
</evidence>
<feature type="compositionally biased region" description="Low complexity" evidence="1">
    <location>
        <begin position="382"/>
        <end position="405"/>
    </location>
</feature>
<keyword evidence="2" id="KW-0812">Transmembrane</keyword>
<feature type="compositionally biased region" description="Low complexity" evidence="1">
    <location>
        <begin position="277"/>
        <end position="306"/>
    </location>
</feature>
<feature type="compositionally biased region" description="Low complexity" evidence="1">
    <location>
        <begin position="546"/>
        <end position="559"/>
    </location>
</feature>
<evidence type="ECO:0000313" key="4">
    <source>
        <dbReference type="Proteomes" id="UP000660454"/>
    </source>
</evidence>
<feature type="compositionally biased region" description="Low complexity" evidence="1">
    <location>
        <begin position="238"/>
        <end position="250"/>
    </location>
</feature>
<feature type="compositionally biased region" description="Low complexity" evidence="1">
    <location>
        <begin position="173"/>
        <end position="213"/>
    </location>
</feature>
<organism evidence="3 4">
    <name type="scientific">Microbispora siamensis</name>
    <dbReference type="NCBI Taxonomy" id="564413"/>
    <lineage>
        <taxon>Bacteria</taxon>
        <taxon>Bacillati</taxon>
        <taxon>Actinomycetota</taxon>
        <taxon>Actinomycetes</taxon>
        <taxon>Streptosporangiales</taxon>
        <taxon>Streptosporangiaceae</taxon>
        <taxon>Microbispora</taxon>
    </lineage>
</organism>
<protein>
    <submittedName>
        <fullName evidence="3">Uncharacterized protein</fullName>
    </submittedName>
</protein>
<proteinExistence type="predicted"/>
<evidence type="ECO:0000256" key="1">
    <source>
        <dbReference type="SAM" id="MobiDB-lite"/>
    </source>
</evidence>
<sequence>MGVVVLKVDTGRLREPAAWTMLAVVITTVLVSIARMLIGSSLSSTFGIRAAASLYSLVSPVSTALAAGAVLLVAKAGAPTPRARLVALGAAGSLGLGMVFGVIAVLGVLVGDLATFRDRFEHLITGLPMIVLAVFGALFALSTASALQPAREPAADYFGRREDAYPPQPYAPALPQGPQGPQAPQGPQGPQGYGEVPGAAAAGAPAHNPHANPGPVPGQQQFGHPTPGDPQNVPQNVPQGAPHAAAPGGQYDAPHQGRHNGPQNPPQNVPHPGQYDAPHQGQPQGQPHSQPQGQPQGPAYGQSAPAPAHPQLPPAEHRYAEHQQYAQDQYGQDQYAQDQYGQERGQGAFGQERPQDVYGQEYEPQPSYNPAPTAPQPPPFGQPGTPAPASAPAQGPGHGQAQQQPRPSLQDVQTGAHYPDYGGYGAQPEAPAPQRPDYSPPPQGPVFDQYGYAGQQTDSGGYGQFPSAPPAAPDNAPGGYGQPSSYSPSPAPEARPYEQEQAYGQGSPFSGYSGQAFARQAADHAAGGPAFDAPPAYEGPADPREQQLAQAYQQAQSYQKGALPDHPTGPQDMPEYYDNPLGHPQSEPAPFQPPAPGPADQTVRFDPSAYHGDPLSDPLRREEPLDPTAIYTPDRSQAKYEEGSAPDQAGRRTDPDLPWYGSER</sequence>
<feature type="compositionally biased region" description="Pro residues" evidence="1">
    <location>
        <begin position="430"/>
        <end position="444"/>
    </location>
</feature>
<name>A0ABQ4GPP3_9ACTN</name>
<feature type="compositionally biased region" description="Low complexity" evidence="1">
    <location>
        <begin position="473"/>
        <end position="494"/>
    </location>
</feature>
<comment type="caution">
    <text evidence="3">The sequence shown here is derived from an EMBL/GenBank/DDBJ whole genome shotgun (WGS) entry which is preliminary data.</text>
</comment>
<feature type="transmembrane region" description="Helical" evidence="2">
    <location>
        <begin position="123"/>
        <end position="141"/>
    </location>
</feature>